<dbReference type="STRING" id="475255.SAMN04488101_11631"/>
<evidence type="ECO:0000313" key="2">
    <source>
        <dbReference type="EMBL" id="SMD13234.1"/>
    </source>
</evidence>
<dbReference type="Pfam" id="PF16410">
    <property type="entry name" value="DUF5018"/>
    <property type="match status" value="1"/>
</dbReference>
<proteinExistence type="predicted"/>
<name>A0A1W2EU41_9SPHI</name>
<dbReference type="PROSITE" id="PS51257">
    <property type="entry name" value="PROKAR_LIPOPROTEIN"/>
    <property type="match status" value="1"/>
</dbReference>
<dbReference type="InterPro" id="IPR032186">
    <property type="entry name" value="DUF5018"/>
</dbReference>
<protein>
    <recommendedName>
        <fullName evidence="1">DUF5018 domain-containing protein</fullName>
    </recommendedName>
</protein>
<accession>A0A1W2EU41</accession>
<organism evidence="2 3">
    <name type="scientific">Pedobacter nyackensis</name>
    <dbReference type="NCBI Taxonomy" id="475255"/>
    <lineage>
        <taxon>Bacteria</taxon>
        <taxon>Pseudomonadati</taxon>
        <taxon>Bacteroidota</taxon>
        <taxon>Sphingobacteriia</taxon>
        <taxon>Sphingobacteriales</taxon>
        <taxon>Sphingobacteriaceae</taxon>
        <taxon>Pedobacter</taxon>
    </lineage>
</organism>
<dbReference type="Proteomes" id="UP000192678">
    <property type="component" value="Unassembled WGS sequence"/>
</dbReference>
<gene>
    <name evidence="2" type="ORF">SAMN04488101_11631</name>
</gene>
<sequence length="551" mass="59006">MYKHIIFLFMVLTMILGYSCKKEAHKGDFSGSANSVYVTFADGSGFFNPERATPYGDTIKFVFSTHFPAESNNLINITSMKVKANDPTTVRAVSGSPDQVDLTKPTEIIVRSADGTDRKHILIGEIRKSSEAVITSFNLPAANLTGFLVESKKIVGLVAGGGNLTNQVPTIVITPHATISPAITVAQDFSKPVVYTVTAENGRSVQYTVKPVSPQKAASGIRSGSMKLLWTKSLTELGISGTNNFTTSIAATDDYLVVNTRETINKYLNRFTGEVVGAMNMTGINAVTFQNFFATSDEAGHILISNLTTTVGNSLFIYKYNSAGDQAPVKFIAYPGLVAGQQLGRKMSVKGDLSKNALIFVAASNSDNSILRWQVVNGALVSQSPTIFRYGGSKNWTVMADVISEGPNLTDKMFLSSQAGDIGYMAANGAPLSQIDIAGSGFNVSHSLDFAEFNNAKYLAVVNLSTNLAGNGYLYNVTNPLLLSTPPSSADYSKVMVFKSPMITSAANGNLTGDVALKVSKDGYKMIMYVLITNGSIAAYEFDCIDLNSIE</sequence>
<dbReference type="OrthoDB" id="727829at2"/>
<dbReference type="RefSeq" id="WP_084291536.1">
    <property type="nucleotide sequence ID" value="NZ_FWYB01000016.1"/>
</dbReference>
<evidence type="ECO:0000313" key="3">
    <source>
        <dbReference type="Proteomes" id="UP000192678"/>
    </source>
</evidence>
<evidence type="ECO:0000259" key="1">
    <source>
        <dbReference type="Pfam" id="PF16410"/>
    </source>
</evidence>
<keyword evidence="3" id="KW-1185">Reference proteome</keyword>
<feature type="domain" description="DUF5018" evidence="1">
    <location>
        <begin position="30"/>
        <end position="353"/>
    </location>
</feature>
<dbReference type="Gene3D" id="2.60.40.2340">
    <property type="match status" value="1"/>
</dbReference>
<reference evidence="2 3" key="1">
    <citation type="submission" date="2017-04" db="EMBL/GenBank/DDBJ databases">
        <authorList>
            <person name="Afonso C.L."/>
            <person name="Miller P.J."/>
            <person name="Scott M.A."/>
            <person name="Spackman E."/>
            <person name="Goraichik I."/>
            <person name="Dimitrov K.M."/>
            <person name="Suarez D.L."/>
            <person name="Swayne D.E."/>
        </authorList>
    </citation>
    <scope>NUCLEOTIDE SEQUENCE [LARGE SCALE GENOMIC DNA]</scope>
    <source>
        <strain evidence="2 3">DSM 19625</strain>
    </source>
</reference>
<dbReference type="AlphaFoldDB" id="A0A1W2EU41"/>
<dbReference type="EMBL" id="FWYB01000016">
    <property type="protein sequence ID" value="SMD13234.1"/>
    <property type="molecule type" value="Genomic_DNA"/>
</dbReference>